<reference evidence="16" key="1">
    <citation type="submission" date="2016-05" db="EMBL/GenBank/DDBJ databases">
        <title>Draft genome of Corynebacterium afermentans subsp. afermentans LCDC 88199T.</title>
        <authorList>
            <person name="Bernier A.-M."/>
            <person name="Bernard K."/>
        </authorList>
    </citation>
    <scope>NUCLEOTIDE SEQUENCE [LARGE SCALE GENOMIC DNA]</scope>
    <source>
        <strain evidence="16">NML04-0072</strain>
    </source>
</reference>
<comment type="similarity">
    <text evidence="2 10 11">Belongs to the TonB-dependent receptor family.</text>
</comment>
<keyword evidence="6 11" id="KW-0798">TonB box</keyword>
<dbReference type="SUPFAM" id="SSF56935">
    <property type="entry name" value="Porins"/>
    <property type="match status" value="1"/>
</dbReference>
<feature type="chain" id="PRO_5008395731" evidence="12">
    <location>
        <begin position="25"/>
        <end position="770"/>
    </location>
</feature>
<evidence type="ECO:0000256" key="11">
    <source>
        <dbReference type="RuleBase" id="RU003357"/>
    </source>
</evidence>
<keyword evidence="8 15" id="KW-0675">Receptor</keyword>
<dbReference type="InterPro" id="IPR036942">
    <property type="entry name" value="Beta-barrel_TonB_sf"/>
</dbReference>
<keyword evidence="12" id="KW-0732">Signal</keyword>
<evidence type="ECO:0000256" key="6">
    <source>
        <dbReference type="ARBA" id="ARBA00023077"/>
    </source>
</evidence>
<comment type="subcellular location">
    <subcellularLocation>
        <location evidence="1 10">Cell outer membrane</location>
        <topology evidence="1 10">Multi-pass membrane protein</topology>
    </subcellularLocation>
</comment>
<evidence type="ECO:0000313" key="15">
    <source>
        <dbReference type="EMBL" id="OAM16625.1"/>
    </source>
</evidence>
<name>A0A1A9RCT5_EIKCO</name>
<dbReference type="AlphaFoldDB" id="A0A1A9RCT5"/>
<evidence type="ECO:0000256" key="1">
    <source>
        <dbReference type="ARBA" id="ARBA00004571"/>
    </source>
</evidence>
<dbReference type="PANTHER" id="PTHR32552:SF74">
    <property type="entry name" value="HYDROXAMATE SIDEROPHORE RECEPTOR FHUE"/>
    <property type="match status" value="1"/>
</dbReference>
<feature type="domain" description="TonB-dependent receptor-like beta-barrel" evidence="13">
    <location>
        <begin position="336"/>
        <end position="736"/>
    </location>
</feature>
<dbReference type="GO" id="GO:0009279">
    <property type="term" value="C:cell outer membrane"/>
    <property type="evidence" value="ECO:0007669"/>
    <property type="project" value="UniProtKB-SubCell"/>
</dbReference>
<dbReference type="Gene3D" id="2.40.170.20">
    <property type="entry name" value="TonB-dependent receptor, beta-barrel domain"/>
    <property type="match status" value="1"/>
</dbReference>
<gene>
    <name evidence="15" type="ORF">A7P90_10245</name>
</gene>
<evidence type="ECO:0000256" key="5">
    <source>
        <dbReference type="ARBA" id="ARBA00022692"/>
    </source>
</evidence>
<keyword evidence="4 10" id="KW-1134">Transmembrane beta strand</keyword>
<keyword evidence="7 10" id="KW-0472">Membrane</keyword>
<feature type="domain" description="TonB-dependent receptor plug" evidence="14">
    <location>
        <begin position="68"/>
        <end position="173"/>
    </location>
</feature>
<dbReference type="InterPro" id="IPR000531">
    <property type="entry name" value="Beta-barrel_TonB"/>
</dbReference>
<evidence type="ECO:0000256" key="8">
    <source>
        <dbReference type="ARBA" id="ARBA00023170"/>
    </source>
</evidence>
<sequence length="770" mass="87187">MNRSGFRMSLIASMLLGTHAVALADEVDVPAVLEDIYVQGKNRSTRTENRDSFTTSAMRTTTGLALSPKETPQSVSVITKTQIEGQGITRLEDALKATTGVTVVRDSDRSRFMSRGFYIDQIEEDGVSSDVSSHVGETILNAESQTDLSVYDHIEVVRGATGLTQANGEPGGTINAVRKRPTSTRQIQGSVSAGRFDTYRSELDVSGSLNSSRTVRGRLLGAWEKAGSFIDRVNSRQNVVYGVLDFDLGEKAVWTVGSLYQNRHAVPDVYGLPAGSEDHPLHLPRNAYSGAPWNNSRFTKFNLFSELRYDFNDNWRAVGLVDYRRDTAFREYAALSSGPSWQNSSGTIWGSGNRLADNKTAQWTAQAKLTGRFEALGRQHDVFATYSYNKRRTDSETMQHWNLWADPSDSWNQFCASRGWPNWCDPNLSRDFPLDPFDGSVIPRPDWSKLPNLDYRFNPIHRHTDEHTRSHAVSAGIHFNPTDKLHLLAGFRYTRWRYRQNTDDIIDPANPTPLESMTRRINRNRFVPYLGITWDVTPHHSLYASYTSIFKPQLEYKDASGNDLPPVIGTNYEIGWKSTWNDNRLNTAVALFQIDQKNRAVYGGDDGMGNGYYINTGRVVSRGLDAEISGNLTDNWKLFAGYTYNDSKYRNDEEDYQAGQRYSQHTPRNIFRLYTNYRLPGAAHRWSIGAGMSVQSRTGNLHDQPNLKQGGYTLWHADVQYAPTDRIRLSLIGNNLSDKRYFENNANRSNGAYNFYGMPRNIMFKLNWRL</sequence>
<dbReference type="CDD" id="cd01347">
    <property type="entry name" value="ligand_gated_channel"/>
    <property type="match status" value="1"/>
</dbReference>
<keyword evidence="3 10" id="KW-0813">Transport</keyword>
<protein>
    <submittedName>
        <fullName evidence="15">TonB-dependent receptor</fullName>
    </submittedName>
</protein>
<dbReference type="PANTHER" id="PTHR32552">
    <property type="entry name" value="FERRICHROME IRON RECEPTOR-RELATED"/>
    <property type="match status" value="1"/>
</dbReference>
<dbReference type="Pfam" id="PF07715">
    <property type="entry name" value="Plug"/>
    <property type="match status" value="1"/>
</dbReference>
<accession>A0A1A9RCT5</accession>
<evidence type="ECO:0000256" key="9">
    <source>
        <dbReference type="ARBA" id="ARBA00023237"/>
    </source>
</evidence>
<comment type="caution">
    <text evidence="15">The sequence shown here is derived from an EMBL/GenBank/DDBJ whole genome shotgun (WGS) entry which is preliminary data.</text>
</comment>
<feature type="signal peptide" evidence="12">
    <location>
        <begin position="1"/>
        <end position="24"/>
    </location>
</feature>
<evidence type="ECO:0000259" key="14">
    <source>
        <dbReference type="Pfam" id="PF07715"/>
    </source>
</evidence>
<evidence type="ECO:0000256" key="2">
    <source>
        <dbReference type="ARBA" id="ARBA00009810"/>
    </source>
</evidence>
<evidence type="ECO:0000259" key="13">
    <source>
        <dbReference type="Pfam" id="PF00593"/>
    </source>
</evidence>
<keyword evidence="5 10" id="KW-0812">Transmembrane</keyword>
<dbReference type="InterPro" id="IPR039426">
    <property type="entry name" value="TonB-dep_rcpt-like"/>
</dbReference>
<dbReference type="PROSITE" id="PS52016">
    <property type="entry name" value="TONB_DEPENDENT_REC_3"/>
    <property type="match status" value="1"/>
</dbReference>
<evidence type="ECO:0000256" key="10">
    <source>
        <dbReference type="PROSITE-ProRule" id="PRU01360"/>
    </source>
</evidence>
<dbReference type="InterPro" id="IPR037066">
    <property type="entry name" value="Plug_dom_sf"/>
</dbReference>
<evidence type="ECO:0000256" key="7">
    <source>
        <dbReference type="ARBA" id="ARBA00023136"/>
    </source>
</evidence>
<dbReference type="InterPro" id="IPR012910">
    <property type="entry name" value="Plug_dom"/>
</dbReference>
<dbReference type="Pfam" id="PF00593">
    <property type="entry name" value="TonB_dep_Rec_b-barrel"/>
    <property type="match status" value="1"/>
</dbReference>
<dbReference type="EMBL" id="LXSG01000039">
    <property type="protein sequence ID" value="OAM16625.1"/>
    <property type="molecule type" value="Genomic_DNA"/>
</dbReference>
<organism evidence="15 16">
    <name type="scientific">Eikenella corrodens</name>
    <dbReference type="NCBI Taxonomy" id="539"/>
    <lineage>
        <taxon>Bacteria</taxon>
        <taxon>Pseudomonadati</taxon>
        <taxon>Pseudomonadota</taxon>
        <taxon>Betaproteobacteria</taxon>
        <taxon>Neisseriales</taxon>
        <taxon>Neisseriaceae</taxon>
        <taxon>Eikenella</taxon>
    </lineage>
</organism>
<dbReference type="Proteomes" id="UP000077589">
    <property type="component" value="Unassembled WGS sequence"/>
</dbReference>
<proteinExistence type="inferred from homology"/>
<evidence type="ECO:0000313" key="16">
    <source>
        <dbReference type="Proteomes" id="UP000077589"/>
    </source>
</evidence>
<dbReference type="Gene3D" id="2.170.130.10">
    <property type="entry name" value="TonB-dependent receptor, plug domain"/>
    <property type="match status" value="1"/>
</dbReference>
<dbReference type="GO" id="GO:0015344">
    <property type="term" value="F:siderophore uptake transmembrane transporter activity"/>
    <property type="evidence" value="ECO:0007669"/>
    <property type="project" value="TreeGrafter"/>
</dbReference>
<keyword evidence="9 10" id="KW-0998">Cell outer membrane</keyword>
<evidence type="ECO:0000256" key="4">
    <source>
        <dbReference type="ARBA" id="ARBA00022452"/>
    </source>
</evidence>
<evidence type="ECO:0000256" key="3">
    <source>
        <dbReference type="ARBA" id="ARBA00022448"/>
    </source>
</evidence>
<evidence type="ECO:0000256" key="12">
    <source>
        <dbReference type="SAM" id="SignalP"/>
    </source>
</evidence>